<dbReference type="SMART" id="SM00448">
    <property type="entry name" value="REC"/>
    <property type="match status" value="2"/>
</dbReference>
<dbReference type="SMART" id="SM00387">
    <property type="entry name" value="HATPase_c"/>
    <property type="match status" value="1"/>
</dbReference>
<evidence type="ECO:0000259" key="19">
    <source>
        <dbReference type="PROSITE" id="PS50109"/>
    </source>
</evidence>
<dbReference type="SUPFAM" id="SSF55874">
    <property type="entry name" value="ATPase domain of HSP90 chaperone/DNA topoisomerase II/histidine kinase"/>
    <property type="match status" value="1"/>
</dbReference>
<comment type="subcellular location">
    <subcellularLocation>
        <location evidence="2">Cell membrane</location>
        <topology evidence="2">Multi-pass membrane protein</topology>
    </subcellularLocation>
</comment>
<name>A0A562WT86_9BACT</name>
<dbReference type="GO" id="GO:0000155">
    <property type="term" value="F:phosphorelay sensor kinase activity"/>
    <property type="evidence" value="ECO:0007669"/>
    <property type="project" value="InterPro"/>
</dbReference>
<dbReference type="InterPro" id="IPR036890">
    <property type="entry name" value="HATPase_C_sf"/>
</dbReference>
<evidence type="ECO:0000256" key="9">
    <source>
        <dbReference type="ARBA" id="ARBA00022777"/>
    </source>
</evidence>
<keyword evidence="8" id="KW-0547">Nucleotide-binding</keyword>
<dbReference type="Pfam" id="PF17200">
    <property type="entry name" value="sCache_2"/>
    <property type="match status" value="1"/>
</dbReference>
<dbReference type="Pfam" id="PF00512">
    <property type="entry name" value="HisKA"/>
    <property type="match status" value="1"/>
</dbReference>
<keyword evidence="12" id="KW-0902">Two-component regulatory system</keyword>
<dbReference type="Gene3D" id="3.40.50.2300">
    <property type="match status" value="2"/>
</dbReference>
<evidence type="ECO:0000256" key="13">
    <source>
        <dbReference type="ARBA" id="ARBA00023136"/>
    </source>
</evidence>
<keyword evidence="24" id="KW-1185">Reference proteome</keyword>
<dbReference type="PANTHER" id="PTHR45339:SF1">
    <property type="entry name" value="HYBRID SIGNAL TRANSDUCTION HISTIDINE KINASE J"/>
    <property type="match status" value="1"/>
</dbReference>
<dbReference type="PANTHER" id="PTHR45339">
    <property type="entry name" value="HYBRID SIGNAL TRANSDUCTION HISTIDINE KINASE J"/>
    <property type="match status" value="1"/>
</dbReference>
<dbReference type="SUPFAM" id="SSF47384">
    <property type="entry name" value="Homodimeric domain of signal transducing histidine kinase"/>
    <property type="match status" value="1"/>
</dbReference>
<dbReference type="OrthoDB" id="5378360at2"/>
<dbReference type="InterPro" id="IPR033480">
    <property type="entry name" value="sCache_2"/>
</dbReference>
<evidence type="ECO:0000313" key="23">
    <source>
        <dbReference type="EMBL" id="TWJ32654.1"/>
    </source>
</evidence>
<protein>
    <recommendedName>
        <fullName evidence="15">Sensory/regulatory protein RpfC</fullName>
        <ecNumber evidence="3">2.7.13.3</ecNumber>
    </recommendedName>
</protein>
<feature type="domain" description="HAMP" evidence="21">
    <location>
        <begin position="218"/>
        <end position="269"/>
    </location>
</feature>
<dbReference type="SMART" id="SM00304">
    <property type="entry name" value="HAMP"/>
    <property type="match status" value="1"/>
</dbReference>
<dbReference type="Pfam" id="PF01627">
    <property type="entry name" value="Hpt"/>
    <property type="match status" value="1"/>
</dbReference>
<dbReference type="SMART" id="SM01049">
    <property type="entry name" value="Cache_2"/>
    <property type="match status" value="1"/>
</dbReference>
<evidence type="ECO:0000256" key="12">
    <source>
        <dbReference type="ARBA" id="ARBA00023012"/>
    </source>
</evidence>
<evidence type="ECO:0000256" key="18">
    <source>
        <dbReference type="SAM" id="Phobius"/>
    </source>
</evidence>
<comment type="caution">
    <text evidence="23">The sequence shown here is derived from an EMBL/GenBank/DDBJ whole genome shotgun (WGS) entry which is preliminary data.</text>
</comment>
<evidence type="ECO:0000256" key="8">
    <source>
        <dbReference type="ARBA" id="ARBA00022741"/>
    </source>
</evidence>
<evidence type="ECO:0000256" key="3">
    <source>
        <dbReference type="ARBA" id="ARBA00012438"/>
    </source>
</evidence>
<dbReference type="SMART" id="SM00073">
    <property type="entry name" value="HPT"/>
    <property type="match status" value="1"/>
</dbReference>
<dbReference type="SMART" id="SM00388">
    <property type="entry name" value="HisKA"/>
    <property type="match status" value="1"/>
</dbReference>
<dbReference type="CDD" id="cd16922">
    <property type="entry name" value="HATPase_EvgS-ArcB-TorS-like"/>
    <property type="match status" value="1"/>
</dbReference>
<evidence type="ECO:0000256" key="4">
    <source>
        <dbReference type="ARBA" id="ARBA00022475"/>
    </source>
</evidence>
<keyword evidence="7 18" id="KW-0812">Transmembrane</keyword>
<feature type="domain" description="Histidine kinase" evidence="19">
    <location>
        <begin position="284"/>
        <end position="510"/>
    </location>
</feature>
<dbReference type="PROSITE" id="PS50110">
    <property type="entry name" value="RESPONSE_REGULATORY"/>
    <property type="match status" value="2"/>
</dbReference>
<evidence type="ECO:0000256" key="16">
    <source>
        <dbReference type="PROSITE-ProRule" id="PRU00110"/>
    </source>
</evidence>
<keyword evidence="5 17" id="KW-0597">Phosphoprotein</keyword>
<keyword evidence="13 18" id="KW-0472">Membrane</keyword>
<evidence type="ECO:0000256" key="15">
    <source>
        <dbReference type="ARBA" id="ARBA00068150"/>
    </source>
</evidence>
<evidence type="ECO:0000256" key="7">
    <source>
        <dbReference type="ARBA" id="ARBA00022692"/>
    </source>
</evidence>
<keyword evidence="6" id="KW-0808">Transferase</keyword>
<dbReference type="FunFam" id="3.30.565.10:FF:000010">
    <property type="entry name" value="Sensor histidine kinase RcsC"/>
    <property type="match status" value="1"/>
</dbReference>
<dbReference type="CDD" id="cd17546">
    <property type="entry name" value="REC_hyHK_CKI1_RcsC-like"/>
    <property type="match status" value="1"/>
</dbReference>
<reference evidence="23 24" key="1">
    <citation type="submission" date="2019-07" db="EMBL/GenBank/DDBJ databases">
        <title>Genomic Encyclopedia of Archaeal and Bacterial Type Strains, Phase II (KMG-II): from individual species to whole genera.</title>
        <authorList>
            <person name="Goeker M."/>
        </authorList>
    </citation>
    <scope>NUCLEOTIDE SEQUENCE [LARGE SCALE GENOMIC DNA]</scope>
    <source>
        <strain evidence="23 24">ATCC BAA-1139</strain>
    </source>
</reference>
<dbReference type="SUPFAM" id="SSF47226">
    <property type="entry name" value="Histidine-containing phosphotransfer domain, HPT domain"/>
    <property type="match status" value="1"/>
</dbReference>
<accession>A0A562WT86</accession>
<dbReference type="InterPro" id="IPR011006">
    <property type="entry name" value="CheY-like_superfamily"/>
</dbReference>
<dbReference type="Gene3D" id="1.20.120.160">
    <property type="entry name" value="HPT domain"/>
    <property type="match status" value="1"/>
</dbReference>
<evidence type="ECO:0000256" key="1">
    <source>
        <dbReference type="ARBA" id="ARBA00000085"/>
    </source>
</evidence>
<evidence type="ECO:0000259" key="20">
    <source>
        <dbReference type="PROSITE" id="PS50110"/>
    </source>
</evidence>
<dbReference type="RefSeq" id="WP_145018016.1">
    <property type="nucleotide sequence ID" value="NZ_VLLN01000003.1"/>
</dbReference>
<dbReference type="PROSITE" id="PS50109">
    <property type="entry name" value="HIS_KIN"/>
    <property type="match status" value="1"/>
</dbReference>
<proteinExistence type="predicted"/>
<dbReference type="GO" id="GO:0005886">
    <property type="term" value="C:plasma membrane"/>
    <property type="evidence" value="ECO:0007669"/>
    <property type="project" value="UniProtKB-SubCell"/>
</dbReference>
<evidence type="ECO:0000256" key="11">
    <source>
        <dbReference type="ARBA" id="ARBA00022989"/>
    </source>
</evidence>
<comment type="subunit">
    <text evidence="14">At low DSF concentrations, interacts with RpfF.</text>
</comment>
<feature type="modified residue" description="4-aspartylphosphate" evidence="17">
    <location>
        <position position="583"/>
    </location>
</feature>
<dbReference type="InterPro" id="IPR036641">
    <property type="entry name" value="HPT_dom_sf"/>
</dbReference>
<dbReference type="Pfam" id="PF02518">
    <property type="entry name" value="HATPase_c"/>
    <property type="match status" value="1"/>
</dbReference>
<feature type="domain" description="Response regulatory" evidence="20">
    <location>
        <begin position="529"/>
        <end position="649"/>
    </location>
</feature>
<dbReference type="CDD" id="cd00088">
    <property type="entry name" value="HPT"/>
    <property type="match status" value="1"/>
</dbReference>
<dbReference type="CDD" id="cd00156">
    <property type="entry name" value="REC"/>
    <property type="match status" value="1"/>
</dbReference>
<dbReference type="InterPro" id="IPR003594">
    <property type="entry name" value="HATPase_dom"/>
</dbReference>
<dbReference type="FunFam" id="1.10.287.130:FF:000002">
    <property type="entry name" value="Two-component osmosensing histidine kinase"/>
    <property type="match status" value="1"/>
</dbReference>
<feature type="modified residue" description="Phosphohistidine" evidence="16">
    <location>
        <position position="861"/>
    </location>
</feature>
<feature type="transmembrane region" description="Helical" evidence="18">
    <location>
        <begin position="13"/>
        <end position="37"/>
    </location>
</feature>
<evidence type="ECO:0000256" key="17">
    <source>
        <dbReference type="PROSITE-ProRule" id="PRU00169"/>
    </source>
</evidence>
<dbReference type="AlphaFoldDB" id="A0A562WT86"/>
<dbReference type="PRINTS" id="PR00344">
    <property type="entry name" value="BCTRLSENSOR"/>
</dbReference>
<dbReference type="GO" id="GO:0005524">
    <property type="term" value="F:ATP binding"/>
    <property type="evidence" value="ECO:0007669"/>
    <property type="project" value="UniProtKB-KW"/>
</dbReference>
<dbReference type="PROSITE" id="PS50894">
    <property type="entry name" value="HPT"/>
    <property type="match status" value="1"/>
</dbReference>
<feature type="modified residue" description="4-aspartylphosphate" evidence="17">
    <location>
        <position position="721"/>
    </location>
</feature>
<evidence type="ECO:0000259" key="22">
    <source>
        <dbReference type="PROSITE" id="PS50894"/>
    </source>
</evidence>
<dbReference type="Gene3D" id="1.10.287.130">
    <property type="match status" value="1"/>
</dbReference>
<dbReference type="Gene3D" id="3.30.565.10">
    <property type="entry name" value="Histidine kinase-like ATPase, C-terminal domain"/>
    <property type="match status" value="1"/>
</dbReference>
<feature type="domain" description="HPt" evidence="22">
    <location>
        <begin position="822"/>
        <end position="915"/>
    </location>
</feature>
<dbReference type="SUPFAM" id="SSF52172">
    <property type="entry name" value="CheY-like"/>
    <property type="match status" value="2"/>
</dbReference>
<dbReference type="InterPro" id="IPR005467">
    <property type="entry name" value="His_kinase_dom"/>
</dbReference>
<dbReference type="InterPro" id="IPR001789">
    <property type="entry name" value="Sig_transdc_resp-reg_receiver"/>
</dbReference>
<dbReference type="Gene3D" id="6.10.340.10">
    <property type="match status" value="1"/>
</dbReference>
<gene>
    <name evidence="23" type="ORF">JN12_00629</name>
</gene>
<dbReference type="Gene3D" id="3.30.450.20">
    <property type="entry name" value="PAS domain"/>
    <property type="match status" value="1"/>
</dbReference>
<dbReference type="InterPro" id="IPR004358">
    <property type="entry name" value="Sig_transdc_His_kin-like_C"/>
</dbReference>
<evidence type="ECO:0000256" key="5">
    <source>
        <dbReference type="ARBA" id="ARBA00022553"/>
    </source>
</evidence>
<keyword evidence="11 18" id="KW-1133">Transmembrane helix</keyword>
<dbReference type="EC" id="2.7.13.3" evidence="3"/>
<feature type="domain" description="Response regulatory" evidence="20">
    <location>
        <begin position="672"/>
        <end position="791"/>
    </location>
</feature>
<dbReference type="CDD" id="cd00082">
    <property type="entry name" value="HisKA"/>
    <property type="match status" value="1"/>
</dbReference>
<dbReference type="Proteomes" id="UP000319449">
    <property type="component" value="Unassembled WGS sequence"/>
</dbReference>
<evidence type="ECO:0000256" key="14">
    <source>
        <dbReference type="ARBA" id="ARBA00064003"/>
    </source>
</evidence>
<dbReference type="InterPro" id="IPR003660">
    <property type="entry name" value="HAMP_dom"/>
</dbReference>
<sequence>MIDRFIFLRNWGVFFKIVGISAVGVISATAALFLYLLPSIEEKLLAERKNAVRQIVEAACSTVAHYASQADSGKMDRATAQRQAIATLRALRYGNNDYVFIQGLDGRMVLHPLSPQLEGQDTSNLQDSAGKLIFRDMNRIAFRDGSGYYRYFWPKPGANEPVAKISRITLYGPWEWVIGSGIYVDDVYGDMQSLRHGIFAVAAALFTASLLFSSHVARRINRPLKQALDHAAHVALGDNDEVLNGCSDETRRLLHAITQMVAELKQAKEAAEAANRCKSRFLANMSHEIRTPMNAIIGMTELALQTELQSDVRGYLETVGNASEGLLTLLNDVLDLSKIEAERLELEQTDFNVHTVLDESAETFAILAHKKGVELIVHLDPDVPVMLVGDPTRLRQILCNLISNAVKFTSKGEVVVRVGRDACMDANGEGDAVRLHIMVADTGIGIAPHKLDLIFDSFTQAEGSTSRRFDGTGLGLSICRSLVTMMDGRIWAENNPSGGSTFNVVARFGLSPLPVADSVPLRCYEGRDHVLIVDDNQTNLFIVQQALDHWGFRTDPATSGEQALGLLCRAATEGDPFHLAIIDGQMPDMDGITLARGIRDTGALGDLALILLTSSGNIRADICRELTIARSLAKPIKQRELYTVVCLALQGHASHTAVQTTAVTRHGGAALRILLAEDNLVNQKVAGLILEKMGHTVTIASDGREVLALLEKGVFDIILMDVQMPLLDGIETTRLIRKRESESGATAIPIIAMTAHAYKEYSANCLAVGMNGFIAKPIRGADLAGAISRYCPSAPAGREVPTGSDLAAPIDYPEVMARVGDDRDILRAILDAFLQDAPQQVAILQESLRGNDLSLASRQAHTLKGCAANIGASRLRGLAADLEQAIAASDHGSVKSLMMAMDNEMALLVEELPAYLIDSSNAEDAATVLSG</sequence>
<dbReference type="PROSITE" id="PS50885">
    <property type="entry name" value="HAMP"/>
    <property type="match status" value="1"/>
</dbReference>
<keyword evidence="10" id="KW-0067">ATP-binding</keyword>
<organism evidence="23 24">
    <name type="scientific">Geobacter argillaceus</name>
    <dbReference type="NCBI Taxonomy" id="345631"/>
    <lineage>
        <taxon>Bacteria</taxon>
        <taxon>Pseudomonadati</taxon>
        <taxon>Thermodesulfobacteriota</taxon>
        <taxon>Desulfuromonadia</taxon>
        <taxon>Geobacterales</taxon>
        <taxon>Geobacteraceae</taxon>
        <taxon>Geobacter</taxon>
    </lineage>
</organism>
<dbReference type="EMBL" id="VLLN01000003">
    <property type="protein sequence ID" value="TWJ32654.1"/>
    <property type="molecule type" value="Genomic_DNA"/>
</dbReference>
<dbReference type="InterPro" id="IPR003661">
    <property type="entry name" value="HisK_dim/P_dom"/>
</dbReference>
<dbReference type="Pfam" id="PF00072">
    <property type="entry name" value="Response_reg"/>
    <property type="match status" value="2"/>
</dbReference>
<evidence type="ECO:0000256" key="10">
    <source>
        <dbReference type="ARBA" id="ARBA00022840"/>
    </source>
</evidence>
<evidence type="ECO:0000256" key="6">
    <source>
        <dbReference type="ARBA" id="ARBA00022679"/>
    </source>
</evidence>
<evidence type="ECO:0000259" key="21">
    <source>
        <dbReference type="PROSITE" id="PS50885"/>
    </source>
</evidence>
<dbReference type="InterPro" id="IPR036097">
    <property type="entry name" value="HisK_dim/P_sf"/>
</dbReference>
<evidence type="ECO:0000256" key="2">
    <source>
        <dbReference type="ARBA" id="ARBA00004651"/>
    </source>
</evidence>
<keyword evidence="4" id="KW-1003">Cell membrane</keyword>
<comment type="catalytic activity">
    <reaction evidence="1">
        <text>ATP + protein L-histidine = ADP + protein N-phospho-L-histidine.</text>
        <dbReference type="EC" id="2.7.13.3"/>
    </reaction>
</comment>
<dbReference type="InterPro" id="IPR008207">
    <property type="entry name" value="Sig_transdc_His_kin_Hpt_dom"/>
</dbReference>
<evidence type="ECO:0000313" key="24">
    <source>
        <dbReference type="Proteomes" id="UP000319449"/>
    </source>
</evidence>
<keyword evidence="9 23" id="KW-0418">Kinase</keyword>